<dbReference type="Pfam" id="PF14325">
    <property type="entry name" value="DUF4383"/>
    <property type="match status" value="1"/>
</dbReference>
<reference evidence="3 4" key="1">
    <citation type="submission" date="2020-08" db="EMBL/GenBank/DDBJ databases">
        <title>Genomic Encyclopedia of Type Strains, Phase III (KMG-III): the genomes of soil and plant-associated and newly described type strains.</title>
        <authorList>
            <person name="Whitman W."/>
        </authorList>
    </citation>
    <scope>NUCLEOTIDE SEQUENCE [LARGE SCALE GENOMIC DNA]</scope>
    <source>
        <strain evidence="3 4">CECT 8960</strain>
    </source>
</reference>
<dbReference type="EMBL" id="JACHJQ010000005">
    <property type="protein sequence ID" value="MBB4909058.1"/>
    <property type="molecule type" value="Genomic_DNA"/>
</dbReference>
<feature type="transmembrane region" description="Helical" evidence="2">
    <location>
        <begin position="93"/>
        <end position="112"/>
    </location>
</feature>
<gene>
    <name evidence="3" type="ORF">FHR82_005311</name>
</gene>
<evidence type="ECO:0000313" key="3">
    <source>
        <dbReference type="EMBL" id="MBB4909058.1"/>
    </source>
</evidence>
<keyword evidence="2" id="KW-1133">Transmembrane helix</keyword>
<comment type="caution">
    <text evidence="3">The sequence shown here is derived from an EMBL/GenBank/DDBJ whole genome shotgun (WGS) entry which is preliminary data.</text>
</comment>
<dbReference type="AlphaFoldDB" id="A0A7W7VG83"/>
<organism evidence="3 4">
    <name type="scientific">Actinophytocola algeriensis</name>
    <dbReference type="NCBI Taxonomy" id="1768010"/>
    <lineage>
        <taxon>Bacteria</taxon>
        <taxon>Bacillati</taxon>
        <taxon>Actinomycetota</taxon>
        <taxon>Actinomycetes</taxon>
        <taxon>Pseudonocardiales</taxon>
        <taxon>Pseudonocardiaceae</taxon>
    </lineage>
</organism>
<evidence type="ECO:0000313" key="4">
    <source>
        <dbReference type="Proteomes" id="UP000520767"/>
    </source>
</evidence>
<sequence length="172" mass="18431">MAEYGVERDRQRRLEPAQFVAVVVAALFVVAAVLDLAPGLLDNVVQLGFGVVGLTMSRAPRGARAFLIAGGVVYFLLWQFGSVIDPSLVPFDTGNVGVHVSLVASMIGLAVLSGGRSAAPVTVVQEAAFHDVPARFGRRRKAPNRPPGRDDHNCTPRMATGYRRLRVLASRV</sequence>
<dbReference type="RefSeq" id="WP_184813112.1">
    <property type="nucleotide sequence ID" value="NZ_JACHJQ010000005.1"/>
</dbReference>
<name>A0A7W7VG83_9PSEU</name>
<feature type="transmembrane region" description="Helical" evidence="2">
    <location>
        <begin position="20"/>
        <end position="41"/>
    </location>
</feature>
<accession>A0A7W7VG83</accession>
<proteinExistence type="predicted"/>
<keyword evidence="2" id="KW-0472">Membrane</keyword>
<evidence type="ECO:0000256" key="1">
    <source>
        <dbReference type="SAM" id="MobiDB-lite"/>
    </source>
</evidence>
<protein>
    <submittedName>
        <fullName evidence="3">Uncharacterized protein</fullName>
    </submittedName>
</protein>
<keyword evidence="4" id="KW-1185">Reference proteome</keyword>
<feature type="region of interest" description="Disordered" evidence="1">
    <location>
        <begin position="136"/>
        <end position="156"/>
    </location>
</feature>
<feature type="transmembrane region" description="Helical" evidence="2">
    <location>
        <begin position="62"/>
        <end position="81"/>
    </location>
</feature>
<dbReference type="Proteomes" id="UP000520767">
    <property type="component" value="Unassembled WGS sequence"/>
</dbReference>
<keyword evidence="2" id="KW-0812">Transmembrane</keyword>
<evidence type="ECO:0000256" key="2">
    <source>
        <dbReference type="SAM" id="Phobius"/>
    </source>
</evidence>